<gene>
    <name evidence="4" type="ORF">D4Q52_05665</name>
</gene>
<feature type="domain" description="TRAP C4-dicarboxylate transport system permease DctM subunit" evidence="3">
    <location>
        <begin position="112"/>
        <end position="546"/>
    </location>
</feature>
<feature type="transmembrane region" description="Helical" evidence="2">
    <location>
        <begin position="486"/>
        <end position="508"/>
    </location>
</feature>
<dbReference type="OrthoDB" id="9759894at2"/>
<feature type="transmembrane region" description="Helical" evidence="2">
    <location>
        <begin position="459"/>
        <end position="480"/>
    </location>
</feature>
<dbReference type="Pfam" id="PF06808">
    <property type="entry name" value="DctM"/>
    <property type="match status" value="1"/>
</dbReference>
<proteinExistence type="predicted"/>
<keyword evidence="2" id="KW-1133">Transmembrane helix</keyword>
<feature type="transmembrane region" description="Helical" evidence="2">
    <location>
        <begin position="296"/>
        <end position="317"/>
    </location>
</feature>
<evidence type="ECO:0000256" key="2">
    <source>
        <dbReference type="SAM" id="Phobius"/>
    </source>
</evidence>
<dbReference type="GO" id="GO:0022857">
    <property type="term" value="F:transmembrane transporter activity"/>
    <property type="evidence" value="ECO:0007669"/>
    <property type="project" value="UniProtKB-UniRule"/>
</dbReference>
<dbReference type="NCBIfam" id="TIGR02123">
    <property type="entry name" value="TRAP_fused"/>
    <property type="match status" value="1"/>
</dbReference>
<evidence type="ECO:0000313" key="5">
    <source>
        <dbReference type="Proteomes" id="UP000285523"/>
    </source>
</evidence>
<dbReference type="AlphaFoldDB" id="A0A418VKQ3"/>
<dbReference type="RefSeq" id="WP_119855574.1">
    <property type="nucleotide sequence ID" value="NZ_QYYD01000004.1"/>
</dbReference>
<dbReference type="InterPro" id="IPR010656">
    <property type="entry name" value="DctM"/>
</dbReference>
<comment type="function">
    <text evidence="1">Part of the tripartite ATP-independent periplasmic (TRAP) transport system.</text>
</comment>
<keyword evidence="2" id="KW-0472">Membrane</keyword>
<dbReference type="Proteomes" id="UP000285523">
    <property type="component" value="Unassembled WGS sequence"/>
</dbReference>
<dbReference type="PANTHER" id="PTHR43849:SF2">
    <property type="entry name" value="BLL3936 PROTEIN"/>
    <property type="match status" value="1"/>
</dbReference>
<reference evidence="4 5" key="1">
    <citation type="submission" date="2018-09" db="EMBL/GenBank/DDBJ databases">
        <title>Draft genome sequence of Rhodopseudomonas palustris 2.1.18.</title>
        <authorList>
            <person name="Robertson S.L."/>
            <person name="Meyer T.E."/>
            <person name="Kyndt J.A."/>
        </authorList>
    </citation>
    <scope>NUCLEOTIDE SEQUENCE [LARGE SCALE GENOMIC DNA]</scope>
    <source>
        <strain evidence="4 5">2.1.18</strain>
    </source>
</reference>
<feature type="transmembrane region" description="Helical" evidence="2">
    <location>
        <begin position="399"/>
        <end position="421"/>
    </location>
</feature>
<keyword evidence="1" id="KW-0813">Transport</keyword>
<evidence type="ECO:0000259" key="3">
    <source>
        <dbReference type="Pfam" id="PF06808"/>
    </source>
</evidence>
<feature type="transmembrane region" description="Helical" evidence="2">
    <location>
        <begin position="165"/>
        <end position="192"/>
    </location>
</feature>
<sequence>MTLSARHARLLLGLIAIALAIVQFIPVFASRAMYELSLLAAHVGATTSIAYLMVGVRGRRKEGDDVPLIDVLCAVLALASASYFYMQGARVAERIEGVDPVYAADYVFGIVLILLLLEAARRIAGTVLMSLAVLFILYVFLGPYLPAPFDNRGMSLKRFIDLQLLSGQGIFGTPISASANMVFYFVIVGAFLERSGAGRLFVDLAYCATGRAWGGAAKASIVSSGLFGTVSGSAVANVLMTGVVTIPLMRRTGFSRNFAGATEATASTGGQLAPPVMGAAAFILADIVGVTYGTVAYAAIVPAVLFYLSLYVLVDAYSRRHGLVPTRDLPLAESWRGLKERWHVLLPLALMVYLLTSQYSLMRVGAITAVAIVIVSWLRSTTRLKPADIYAALAAGGRSAAEVAIPSAVAGIIVGVLVHTGMALHLERWLLEIAGNSLFVSLIGAMLLTLVFGMGMPTAAAYLVAAILVGPALQNLGVPALEAHLFIFYFAVLSMVTPPVALAAYAAAGVSGGSLWTTGLIAFGLAVPGFIIPFAFVADPSLLLQGTALDNFRTVGTAVIGVCATAAASGGFALGRLSLAMRGILFAGGVLLIVPNVTAEIIGFVLLALVGLWQMRPAVRSRSAAPPATPSQPSEGTVI</sequence>
<comment type="caution">
    <text evidence="4">The sequence shown here is derived from an EMBL/GenBank/DDBJ whole genome shotgun (WGS) entry which is preliminary data.</text>
</comment>
<keyword evidence="2" id="KW-0812">Transmembrane</keyword>
<dbReference type="EMBL" id="QYYD01000004">
    <property type="protein sequence ID" value="RJF76629.1"/>
    <property type="molecule type" value="Genomic_DNA"/>
</dbReference>
<feature type="transmembrane region" description="Helical" evidence="2">
    <location>
        <begin position="584"/>
        <end position="613"/>
    </location>
</feature>
<evidence type="ECO:0000256" key="1">
    <source>
        <dbReference type="RuleBase" id="RU369079"/>
    </source>
</evidence>
<feature type="transmembrane region" description="Helical" evidence="2">
    <location>
        <begin position="101"/>
        <end position="120"/>
    </location>
</feature>
<evidence type="ECO:0000313" key="4">
    <source>
        <dbReference type="EMBL" id="RJF76629.1"/>
    </source>
</evidence>
<keyword evidence="1" id="KW-0997">Cell inner membrane</keyword>
<feature type="transmembrane region" description="Helical" evidence="2">
    <location>
        <begin position="127"/>
        <end position="145"/>
    </location>
</feature>
<accession>A0A418VKQ3</accession>
<dbReference type="PANTHER" id="PTHR43849">
    <property type="entry name" value="BLL3936 PROTEIN"/>
    <property type="match status" value="1"/>
</dbReference>
<dbReference type="GO" id="GO:0005886">
    <property type="term" value="C:plasma membrane"/>
    <property type="evidence" value="ECO:0007669"/>
    <property type="project" value="UniProtKB-SubCell"/>
</dbReference>
<comment type="subcellular location">
    <subcellularLocation>
        <location evidence="1">Cell inner membrane</location>
        <topology evidence="1">Multi-pass membrane protein</topology>
    </subcellularLocation>
</comment>
<feature type="transmembrane region" description="Helical" evidence="2">
    <location>
        <begin position="433"/>
        <end position="452"/>
    </location>
</feature>
<feature type="transmembrane region" description="Helical" evidence="2">
    <location>
        <begin position="361"/>
        <end position="378"/>
    </location>
</feature>
<feature type="transmembrane region" description="Helical" evidence="2">
    <location>
        <begin position="68"/>
        <end position="86"/>
    </location>
</feature>
<organism evidence="4 5">
    <name type="scientific">Rhodopseudomonas palustris</name>
    <dbReference type="NCBI Taxonomy" id="1076"/>
    <lineage>
        <taxon>Bacteria</taxon>
        <taxon>Pseudomonadati</taxon>
        <taxon>Pseudomonadota</taxon>
        <taxon>Alphaproteobacteria</taxon>
        <taxon>Hyphomicrobiales</taxon>
        <taxon>Nitrobacteraceae</taxon>
        <taxon>Rhodopseudomonas</taxon>
    </lineage>
</organism>
<feature type="transmembrane region" description="Helical" evidence="2">
    <location>
        <begin position="515"/>
        <end position="538"/>
    </location>
</feature>
<keyword evidence="1" id="KW-1003">Cell membrane</keyword>
<dbReference type="InterPro" id="IPR011853">
    <property type="entry name" value="TRAP_DctM-Dct_fused"/>
</dbReference>
<protein>
    <submittedName>
        <fullName evidence="4">TRAP transporter fused permease subunit</fullName>
    </submittedName>
</protein>
<feature type="transmembrane region" description="Helical" evidence="2">
    <location>
        <begin position="558"/>
        <end position="577"/>
    </location>
</feature>
<feature type="transmembrane region" description="Helical" evidence="2">
    <location>
        <begin position="39"/>
        <end position="56"/>
    </location>
</feature>
<name>A0A418VKQ3_RHOPL</name>